<reference evidence="1 2" key="1">
    <citation type="submission" date="2021-01" db="EMBL/GenBank/DDBJ databases">
        <title>Genome public.</title>
        <authorList>
            <person name="Liu C."/>
            <person name="Sun Q."/>
        </authorList>
    </citation>
    <scope>NUCLEOTIDE SEQUENCE [LARGE SCALE GENOMIC DNA]</scope>
    <source>
        <strain evidence="1 2">YIM B02564</strain>
    </source>
</reference>
<comment type="caution">
    <text evidence="1">The sequence shown here is derived from an EMBL/GenBank/DDBJ whole genome shotgun (WGS) entry which is preliminary data.</text>
</comment>
<protein>
    <submittedName>
        <fullName evidence="1">Uncharacterized protein</fullName>
    </submittedName>
</protein>
<sequence length="193" mass="23111">MNQALLKQRRRYGEFELHQLYRQGELEKDRKGYYSYEKQLDMLGEEVRGEKFYIEETYRFIEDKILLLYNEGEKLKRQLEYIHPARDFWHIQSIMHQLLMTDIKLLLLHSLHEGYEMDGFFSTKQVNEWFEDKIQGGTFTELFDEVMTSFSESPLGILEHFCRVIVDCMEDSVFPTESCNFIDMTSTSAVIKL</sequence>
<dbReference type="RefSeq" id="WP_202653370.1">
    <property type="nucleotide sequence ID" value="NZ_JAESWB010000134.1"/>
</dbReference>
<keyword evidence="2" id="KW-1185">Reference proteome</keyword>
<evidence type="ECO:0000313" key="2">
    <source>
        <dbReference type="Proteomes" id="UP000623967"/>
    </source>
</evidence>
<accession>A0ABS1TPD8</accession>
<name>A0ABS1TPD8_9BACI</name>
<dbReference type="EMBL" id="JAESWB010000134">
    <property type="protein sequence ID" value="MBL4952091.1"/>
    <property type="molecule type" value="Genomic_DNA"/>
</dbReference>
<proteinExistence type="predicted"/>
<dbReference type="Proteomes" id="UP000623967">
    <property type="component" value="Unassembled WGS sequence"/>
</dbReference>
<gene>
    <name evidence="1" type="ORF">JK635_07690</name>
</gene>
<evidence type="ECO:0000313" key="1">
    <source>
        <dbReference type="EMBL" id="MBL4952091.1"/>
    </source>
</evidence>
<organism evidence="1 2">
    <name type="scientific">Neobacillus paridis</name>
    <dbReference type="NCBI Taxonomy" id="2803862"/>
    <lineage>
        <taxon>Bacteria</taxon>
        <taxon>Bacillati</taxon>
        <taxon>Bacillota</taxon>
        <taxon>Bacilli</taxon>
        <taxon>Bacillales</taxon>
        <taxon>Bacillaceae</taxon>
        <taxon>Neobacillus</taxon>
    </lineage>
</organism>